<dbReference type="Pfam" id="PF02678">
    <property type="entry name" value="Pirin"/>
    <property type="match status" value="1"/>
</dbReference>
<evidence type="ECO:0000313" key="6">
    <source>
        <dbReference type="Proteomes" id="UP001055658"/>
    </source>
</evidence>
<proteinExistence type="inferred from homology"/>
<gene>
    <name evidence="5" type="ORF">MJO52_17695</name>
</gene>
<protein>
    <submittedName>
        <fullName evidence="5">Pirin family protein</fullName>
    </submittedName>
</protein>
<name>A0ABY4VG05_9GAMM</name>
<keyword evidence="6" id="KW-1185">Reference proteome</keyword>
<reference evidence="5" key="1">
    <citation type="submission" date="2022-02" db="EMBL/GenBank/DDBJ databases">
        <title>Coral-associated bacteria.</title>
        <authorList>
            <person name="Tang K."/>
            <person name="Wang X."/>
        </authorList>
    </citation>
    <scope>NUCLEOTIDE SEQUENCE</scope>
    <source>
        <strain evidence="5">SCSIO 43006</strain>
    </source>
</reference>
<sequence>MYYYRPSQARGRARFGWLDSRHSFSFGHYYDPNHMGFSVLRVINDDTVIPGAGFDTHGHRDMEIISYILQGAIEHRDSEGNRLVVSAGEIQRMSAGTGITHSEYNHSQTEQLKFLQIWIEPNRQGIKPSYEQQSIPQRDKLTALITPDGSGNTLSIHQDTSLYRLQLNTGESITIQTHERPGYLHVIKGEASVNDKSILASGDGLGLFKKQVQLKAIKNSITALWFDLPAN</sequence>
<comment type="similarity">
    <text evidence="1 2">Belongs to the pirin family.</text>
</comment>
<dbReference type="InterPro" id="IPR041602">
    <property type="entry name" value="Quercetinase_C"/>
</dbReference>
<dbReference type="PANTHER" id="PTHR43212:SF3">
    <property type="entry name" value="QUERCETIN 2,3-DIOXYGENASE"/>
    <property type="match status" value="1"/>
</dbReference>
<evidence type="ECO:0000313" key="5">
    <source>
        <dbReference type="EMBL" id="USD20874.1"/>
    </source>
</evidence>
<dbReference type="RefSeq" id="WP_252083279.1">
    <property type="nucleotide sequence ID" value="NZ_CP092418.1"/>
</dbReference>
<feature type="domain" description="Pirin N-terminal" evidence="3">
    <location>
        <begin position="12"/>
        <end position="119"/>
    </location>
</feature>
<dbReference type="PIRSF" id="PIRSF006232">
    <property type="entry name" value="Pirin"/>
    <property type="match status" value="1"/>
</dbReference>
<dbReference type="CDD" id="cd02910">
    <property type="entry name" value="cupin_Yhhw_N"/>
    <property type="match status" value="1"/>
</dbReference>
<dbReference type="Gene3D" id="2.60.120.10">
    <property type="entry name" value="Jelly Rolls"/>
    <property type="match status" value="2"/>
</dbReference>
<dbReference type="InterPro" id="IPR012093">
    <property type="entry name" value="Pirin"/>
</dbReference>
<dbReference type="PANTHER" id="PTHR43212">
    <property type="entry name" value="QUERCETIN 2,3-DIOXYGENASE"/>
    <property type="match status" value="1"/>
</dbReference>
<evidence type="ECO:0000259" key="3">
    <source>
        <dbReference type="Pfam" id="PF02678"/>
    </source>
</evidence>
<accession>A0ABY4VG05</accession>
<dbReference type="InterPro" id="IPR014710">
    <property type="entry name" value="RmlC-like_jellyroll"/>
</dbReference>
<dbReference type="Proteomes" id="UP001055658">
    <property type="component" value="Chromosome"/>
</dbReference>
<feature type="domain" description="Quercetin 2,3-dioxygenase C-terminal cupin" evidence="4">
    <location>
        <begin position="144"/>
        <end position="228"/>
    </location>
</feature>
<dbReference type="Pfam" id="PF17954">
    <property type="entry name" value="Pirin_C_2"/>
    <property type="match status" value="1"/>
</dbReference>
<dbReference type="EMBL" id="CP092418">
    <property type="protein sequence ID" value="USD20874.1"/>
    <property type="molecule type" value="Genomic_DNA"/>
</dbReference>
<evidence type="ECO:0000256" key="2">
    <source>
        <dbReference type="RuleBase" id="RU003457"/>
    </source>
</evidence>
<evidence type="ECO:0000256" key="1">
    <source>
        <dbReference type="ARBA" id="ARBA00008416"/>
    </source>
</evidence>
<dbReference type="InterPro" id="IPR011051">
    <property type="entry name" value="RmlC_Cupin_sf"/>
</dbReference>
<evidence type="ECO:0000259" key="4">
    <source>
        <dbReference type="Pfam" id="PF17954"/>
    </source>
</evidence>
<dbReference type="InterPro" id="IPR003829">
    <property type="entry name" value="Pirin_N_dom"/>
</dbReference>
<organism evidence="5 6">
    <name type="scientific">Microbulbifer variabilis</name>
    <dbReference type="NCBI Taxonomy" id="266805"/>
    <lineage>
        <taxon>Bacteria</taxon>
        <taxon>Pseudomonadati</taxon>
        <taxon>Pseudomonadota</taxon>
        <taxon>Gammaproteobacteria</taxon>
        <taxon>Cellvibrionales</taxon>
        <taxon>Microbulbiferaceae</taxon>
        <taxon>Microbulbifer</taxon>
    </lineage>
</organism>
<dbReference type="SUPFAM" id="SSF51182">
    <property type="entry name" value="RmlC-like cupins"/>
    <property type="match status" value="1"/>
</dbReference>